<organism evidence="2 3">
    <name type="scientific">Ancylobacter crimeensis</name>
    <dbReference type="NCBI Taxonomy" id="2579147"/>
    <lineage>
        <taxon>Bacteria</taxon>
        <taxon>Pseudomonadati</taxon>
        <taxon>Pseudomonadota</taxon>
        <taxon>Alphaproteobacteria</taxon>
        <taxon>Hyphomicrobiales</taxon>
        <taxon>Xanthobacteraceae</taxon>
        <taxon>Ancylobacter</taxon>
    </lineage>
</organism>
<keyword evidence="1" id="KW-0812">Transmembrane</keyword>
<protein>
    <submittedName>
        <fullName evidence="2">Uncharacterized protein</fullName>
    </submittedName>
</protein>
<dbReference type="RefSeq" id="WP_247029604.1">
    <property type="nucleotide sequence ID" value="NZ_JALKCH010000007.1"/>
</dbReference>
<proteinExistence type="predicted"/>
<keyword evidence="1" id="KW-1133">Transmembrane helix</keyword>
<keyword evidence="1" id="KW-0472">Membrane</keyword>
<accession>A0ABT0DCM2</accession>
<evidence type="ECO:0000256" key="1">
    <source>
        <dbReference type="SAM" id="Phobius"/>
    </source>
</evidence>
<comment type="caution">
    <text evidence="2">The sequence shown here is derived from an EMBL/GenBank/DDBJ whole genome shotgun (WGS) entry which is preliminary data.</text>
</comment>
<keyword evidence="3" id="KW-1185">Reference proteome</keyword>
<gene>
    <name evidence="2" type="ORF">MWN34_12380</name>
</gene>
<sequence>MSTSMFDRARAARMDVIQSRRRGGYLPKGHPYSILPTWVPYPVAIFFMWIVDGTA</sequence>
<evidence type="ECO:0000313" key="3">
    <source>
        <dbReference type="Proteomes" id="UP001203284"/>
    </source>
</evidence>
<feature type="transmembrane region" description="Helical" evidence="1">
    <location>
        <begin position="30"/>
        <end position="51"/>
    </location>
</feature>
<dbReference type="Proteomes" id="UP001203284">
    <property type="component" value="Unassembled WGS sequence"/>
</dbReference>
<dbReference type="EMBL" id="JALKCH010000007">
    <property type="protein sequence ID" value="MCK0197711.1"/>
    <property type="molecule type" value="Genomic_DNA"/>
</dbReference>
<evidence type="ECO:0000313" key="2">
    <source>
        <dbReference type="EMBL" id="MCK0197711.1"/>
    </source>
</evidence>
<reference evidence="2 3" key="1">
    <citation type="submission" date="2022-04" db="EMBL/GenBank/DDBJ databases">
        <authorList>
            <person name="Grouzdev D.S."/>
            <person name="Pantiukh K.S."/>
            <person name="Krutkina M.S."/>
        </authorList>
    </citation>
    <scope>NUCLEOTIDE SEQUENCE [LARGE SCALE GENOMIC DNA]</scope>
    <source>
        <strain evidence="2 3">6x-1</strain>
    </source>
</reference>
<name>A0ABT0DCM2_9HYPH</name>